<name>A0A6A6UPT7_9PEZI</name>
<gene>
    <name evidence="1" type="ORF">BT63DRAFT_475513</name>
</gene>
<sequence>MKGEVEPADVALRGENVERAANFLLKRICNDSNLSRPVNSTATLQMDDFVLLPTCEGIEMAESIGAADTVKYDVSYRSALESLGEKSKDKNHVVGTAPANNSQNVAINGQELNAILALCNRTQSNTATLAIAFLQLQQRESLQQTQNWRLEQRISTLEMHIWRLENQLLQQDCVFVRRDEQEDRLSGIDEQMETIRNDIDMFGDRILELESGSGDSKGHSDADLAGAKALLGLTMGNSGSESSV</sequence>
<evidence type="ECO:0000313" key="2">
    <source>
        <dbReference type="Proteomes" id="UP000799302"/>
    </source>
</evidence>
<accession>A0A6A6UPT7</accession>
<keyword evidence="2" id="KW-1185">Reference proteome</keyword>
<dbReference type="Proteomes" id="UP000799302">
    <property type="component" value="Unassembled WGS sequence"/>
</dbReference>
<protein>
    <submittedName>
        <fullName evidence="1">Uncharacterized protein</fullName>
    </submittedName>
</protein>
<dbReference type="OrthoDB" id="10662279at2759"/>
<proteinExistence type="predicted"/>
<dbReference type="AlphaFoldDB" id="A0A6A6UPT7"/>
<organism evidence="1 2">
    <name type="scientific">Microthyrium microscopicum</name>
    <dbReference type="NCBI Taxonomy" id="703497"/>
    <lineage>
        <taxon>Eukaryota</taxon>
        <taxon>Fungi</taxon>
        <taxon>Dikarya</taxon>
        <taxon>Ascomycota</taxon>
        <taxon>Pezizomycotina</taxon>
        <taxon>Dothideomycetes</taxon>
        <taxon>Dothideomycetes incertae sedis</taxon>
        <taxon>Microthyriales</taxon>
        <taxon>Microthyriaceae</taxon>
        <taxon>Microthyrium</taxon>
    </lineage>
</organism>
<reference evidence="1" key="1">
    <citation type="journal article" date="2020" name="Stud. Mycol.">
        <title>101 Dothideomycetes genomes: a test case for predicting lifestyles and emergence of pathogens.</title>
        <authorList>
            <person name="Haridas S."/>
            <person name="Albert R."/>
            <person name="Binder M."/>
            <person name="Bloem J."/>
            <person name="Labutti K."/>
            <person name="Salamov A."/>
            <person name="Andreopoulos B."/>
            <person name="Baker S."/>
            <person name="Barry K."/>
            <person name="Bills G."/>
            <person name="Bluhm B."/>
            <person name="Cannon C."/>
            <person name="Castanera R."/>
            <person name="Culley D."/>
            <person name="Daum C."/>
            <person name="Ezra D."/>
            <person name="Gonzalez J."/>
            <person name="Henrissat B."/>
            <person name="Kuo A."/>
            <person name="Liang C."/>
            <person name="Lipzen A."/>
            <person name="Lutzoni F."/>
            <person name="Magnuson J."/>
            <person name="Mondo S."/>
            <person name="Nolan M."/>
            <person name="Ohm R."/>
            <person name="Pangilinan J."/>
            <person name="Park H.-J."/>
            <person name="Ramirez L."/>
            <person name="Alfaro M."/>
            <person name="Sun H."/>
            <person name="Tritt A."/>
            <person name="Yoshinaga Y."/>
            <person name="Zwiers L.-H."/>
            <person name="Turgeon B."/>
            <person name="Goodwin S."/>
            <person name="Spatafora J."/>
            <person name="Crous P."/>
            <person name="Grigoriev I."/>
        </authorList>
    </citation>
    <scope>NUCLEOTIDE SEQUENCE</scope>
    <source>
        <strain evidence="1">CBS 115976</strain>
    </source>
</reference>
<evidence type="ECO:0000313" key="1">
    <source>
        <dbReference type="EMBL" id="KAF2672924.1"/>
    </source>
</evidence>
<dbReference type="EMBL" id="MU004231">
    <property type="protein sequence ID" value="KAF2672924.1"/>
    <property type="molecule type" value="Genomic_DNA"/>
</dbReference>